<accession>A0AB33Z2L9</accession>
<dbReference type="SUPFAM" id="SSF53850">
    <property type="entry name" value="Periplasmic binding protein-like II"/>
    <property type="match status" value="1"/>
</dbReference>
<dbReference type="PANTHER" id="PTHR37945">
    <property type="entry name" value="EXTRACELLULAR TUNGSTATE BINDING PROTEIN"/>
    <property type="match status" value="1"/>
</dbReference>
<evidence type="ECO:0000259" key="2">
    <source>
        <dbReference type="Pfam" id="PF12849"/>
    </source>
</evidence>
<dbReference type="InterPro" id="IPR052738">
    <property type="entry name" value="ABC-Tungstate_binding"/>
</dbReference>
<evidence type="ECO:0000256" key="1">
    <source>
        <dbReference type="SAM" id="SignalP"/>
    </source>
</evidence>
<feature type="chain" id="PRO_5044331518" evidence="1">
    <location>
        <begin position="22"/>
        <end position="273"/>
    </location>
</feature>
<dbReference type="Proteomes" id="UP000015462">
    <property type="component" value="Unassembled WGS sequence"/>
</dbReference>
<keyword evidence="4" id="KW-1185">Reference proteome</keyword>
<dbReference type="Gene3D" id="3.40.190.10">
    <property type="entry name" value="Periplasmic binding protein-like II"/>
    <property type="match status" value="2"/>
</dbReference>
<reference evidence="3 4" key="1">
    <citation type="journal article" date="2013" name="Genome Announc.">
        <title>Genome Sequence of the Pyrene- and Fluoranthene-Degrading Bacterium Cycloclasticus sp. Strain PY97M.</title>
        <authorList>
            <person name="Cui Z."/>
            <person name="Xu G."/>
            <person name="Li Q."/>
            <person name="Gao W."/>
            <person name="Zheng L."/>
        </authorList>
    </citation>
    <scope>NUCLEOTIDE SEQUENCE [LARGE SCALE GENOMIC DNA]</scope>
    <source>
        <strain evidence="3 4">PY97M</strain>
    </source>
</reference>
<keyword evidence="1" id="KW-0732">Signal</keyword>
<feature type="domain" description="PBP" evidence="2">
    <location>
        <begin position="27"/>
        <end position="244"/>
    </location>
</feature>
<dbReference type="InterPro" id="IPR024370">
    <property type="entry name" value="PBP_domain"/>
</dbReference>
<comment type="caution">
    <text evidence="3">The sequence shown here is derived from an EMBL/GenBank/DDBJ whole genome shotgun (WGS) entry which is preliminary data.</text>
</comment>
<proteinExistence type="predicted"/>
<evidence type="ECO:0000313" key="3">
    <source>
        <dbReference type="EMBL" id="EPD13487.1"/>
    </source>
</evidence>
<dbReference type="PANTHER" id="PTHR37945:SF1">
    <property type="entry name" value="EXTRACELLULAR TUNGSTATE BINDING PROTEIN"/>
    <property type="match status" value="1"/>
</dbReference>
<gene>
    <name evidence="3" type="ORF">L196_03101</name>
</gene>
<protein>
    <submittedName>
        <fullName evidence="3">Tungstate ABC transporter permease-like protein</fullName>
    </submittedName>
</protein>
<sequence>MKKSCLLITLLSLIFSAISYAQDPLRLATTTSTENSGLLAQLLPAFTQQTGIQVDVIAVGTGKALQMARKGDADVVMVHARQAENIFIAEGFGVNRRDVMENDFVIVGPVTDPAHIKNQKNTLNALKQIAAKQVSFISRGDNSGTHNKERSIWGQANLKPRGPWYKEAGQGMGKVLLMADELGAYTLTDRGTWLAYKDKLSLTILNQGSVLLKNPYGIIAVNPALHKDIQYLKAMSLIAWVTSPAGQRLIDTFQKNEQRLFYPTAIKDVMTSE</sequence>
<name>A0AB33Z2L9_9GAMM</name>
<feature type="signal peptide" evidence="1">
    <location>
        <begin position="1"/>
        <end position="21"/>
    </location>
</feature>
<dbReference type="Pfam" id="PF12849">
    <property type="entry name" value="PBP_like_2"/>
    <property type="match status" value="1"/>
</dbReference>
<evidence type="ECO:0000313" key="4">
    <source>
        <dbReference type="Proteomes" id="UP000015462"/>
    </source>
</evidence>
<organism evidence="3 4">
    <name type="scientific">Cycloclasticus pugetii</name>
    <dbReference type="NCBI Taxonomy" id="34068"/>
    <lineage>
        <taxon>Bacteria</taxon>
        <taxon>Pseudomonadati</taxon>
        <taxon>Pseudomonadota</taxon>
        <taxon>Gammaproteobacteria</taxon>
        <taxon>Thiotrichales</taxon>
        <taxon>Piscirickettsiaceae</taxon>
        <taxon>Cycloclasticus</taxon>
    </lineage>
</organism>
<dbReference type="AlphaFoldDB" id="A0AB33Z2L9"/>
<dbReference type="RefSeq" id="WP_015006484.1">
    <property type="nucleotide sequence ID" value="NZ_JARGOU010000003.1"/>
</dbReference>
<dbReference type="EMBL" id="ASHL01000002">
    <property type="protein sequence ID" value="EPD13487.1"/>
    <property type="molecule type" value="Genomic_DNA"/>
</dbReference>